<proteinExistence type="predicted"/>
<organism evidence="2">
    <name type="scientific">marine metagenome</name>
    <dbReference type="NCBI Taxonomy" id="408172"/>
    <lineage>
        <taxon>unclassified sequences</taxon>
        <taxon>metagenomes</taxon>
        <taxon>ecological metagenomes</taxon>
    </lineage>
</organism>
<protein>
    <recommendedName>
        <fullName evidence="1">Rhodanese domain-containing protein</fullName>
    </recommendedName>
</protein>
<dbReference type="PROSITE" id="PS50206">
    <property type="entry name" value="RHODANESE_3"/>
    <property type="match status" value="1"/>
</dbReference>
<dbReference type="EMBL" id="UINC01000487">
    <property type="protein sequence ID" value="SUZ56201.1"/>
    <property type="molecule type" value="Genomic_DNA"/>
</dbReference>
<accession>A0A381NNR5</accession>
<evidence type="ECO:0000313" key="2">
    <source>
        <dbReference type="EMBL" id="SUZ56201.1"/>
    </source>
</evidence>
<name>A0A381NNR5_9ZZZZ</name>
<feature type="domain" description="Rhodanese" evidence="1">
    <location>
        <begin position="30"/>
        <end position="116"/>
    </location>
</feature>
<dbReference type="SMART" id="SM00450">
    <property type="entry name" value="RHOD"/>
    <property type="match status" value="1"/>
</dbReference>
<dbReference type="PANTHER" id="PTHR43031">
    <property type="entry name" value="FAD-DEPENDENT OXIDOREDUCTASE"/>
    <property type="match status" value="1"/>
</dbReference>
<dbReference type="CDD" id="cd00158">
    <property type="entry name" value="RHOD"/>
    <property type="match status" value="1"/>
</dbReference>
<dbReference type="AlphaFoldDB" id="A0A381NNR5"/>
<sequence length="119" mass="14033">MKLLFLIFIFNFQSNYDISPKDLNQIFNHKLSENIILDVRTKEECSESKIPGSLNIDYYSENFKDNLDKLNKNLNYYIYCRSGNRSGKTVMILREKGFNNVFNLEGGILAWKKENYITN</sequence>
<dbReference type="SUPFAM" id="SSF52821">
    <property type="entry name" value="Rhodanese/Cell cycle control phosphatase"/>
    <property type="match status" value="1"/>
</dbReference>
<dbReference type="PANTHER" id="PTHR43031:SF1">
    <property type="entry name" value="PYRIDINE NUCLEOTIDE-DISULPHIDE OXIDOREDUCTASE"/>
    <property type="match status" value="1"/>
</dbReference>
<dbReference type="Gene3D" id="3.40.250.10">
    <property type="entry name" value="Rhodanese-like domain"/>
    <property type="match status" value="1"/>
</dbReference>
<reference evidence="2" key="1">
    <citation type="submission" date="2018-05" db="EMBL/GenBank/DDBJ databases">
        <authorList>
            <person name="Lanie J.A."/>
            <person name="Ng W.-L."/>
            <person name="Kazmierczak K.M."/>
            <person name="Andrzejewski T.M."/>
            <person name="Davidsen T.M."/>
            <person name="Wayne K.J."/>
            <person name="Tettelin H."/>
            <person name="Glass J.I."/>
            <person name="Rusch D."/>
            <person name="Podicherti R."/>
            <person name="Tsui H.-C.T."/>
            <person name="Winkler M.E."/>
        </authorList>
    </citation>
    <scope>NUCLEOTIDE SEQUENCE</scope>
</reference>
<dbReference type="InterPro" id="IPR001763">
    <property type="entry name" value="Rhodanese-like_dom"/>
</dbReference>
<dbReference type="Pfam" id="PF00581">
    <property type="entry name" value="Rhodanese"/>
    <property type="match status" value="1"/>
</dbReference>
<evidence type="ECO:0000259" key="1">
    <source>
        <dbReference type="PROSITE" id="PS50206"/>
    </source>
</evidence>
<dbReference type="InterPro" id="IPR036873">
    <property type="entry name" value="Rhodanese-like_dom_sf"/>
</dbReference>
<dbReference type="InterPro" id="IPR050229">
    <property type="entry name" value="GlpE_sulfurtransferase"/>
</dbReference>
<gene>
    <name evidence="2" type="ORF">METZ01_LOCUS9055</name>
</gene>